<dbReference type="InterPro" id="IPR011704">
    <property type="entry name" value="ATPase_dyneun-rel_AAA"/>
</dbReference>
<sequence length="289" mass="33000">MNNFNSSPQKAIKNYDFVTFHQSFAYEDFIEGIKPISPDEGEETTDLGYKIENGVFKDLCIRAKNDSENRYAIFIDEINRGNVSAIFGELITLIETDKRKGCKNELNIKLPYSKKEFSVPSNLDIYGTMNTADRSVEALDTALRRRFEFKEMMPNYNVIENEKVNDITLSEVLETINERIELLIDRDHTIGHSYFVGVDTVEKLANAFNNKIVPLLQEYFYGDYGKIGLVLGKGFVEKKENKQISFADFKYNNSEDFKTPTFVLKLVNKESIIEAVGLLLGKIDTKAGD</sequence>
<feature type="domain" description="ATPase dynein-related AAA" evidence="1">
    <location>
        <begin position="14"/>
        <end position="147"/>
    </location>
</feature>
<dbReference type="PANTHER" id="PTHR37291:SF1">
    <property type="entry name" value="TYPE IV METHYL-DIRECTED RESTRICTION ENZYME ECOKMCRB SUBUNIT"/>
    <property type="match status" value="1"/>
</dbReference>
<reference evidence="2 3" key="1">
    <citation type="journal article" date="2014" name="Genome Announc.">
        <title>Draft Genome Sequences of Marine Flavobacterium Nonlabens Strains NR17, NR24, NR27, NR32, NR33, and Ara13.</title>
        <authorList>
            <person name="Nakanishi M."/>
            <person name="Meirelles P."/>
            <person name="Suzuki R."/>
            <person name="Takatani N."/>
            <person name="Mino S."/>
            <person name="Suda W."/>
            <person name="Oshima K."/>
            <person name="Hattori M."/>
            <person name="Ohkuma M."/>
            <person name="Hosokawa M."/>
            <person name="Miyashita K."/>
            <person name="Thompson F.L."/>
            <person name="Niwa A."/>
            <person name="Sawabe T."/>
            <person name="Sawabe T."/>
        </authorList>
    </citation>
    <scope>NUCLEOTIDE SEQUENCE [LARGE SCALE GENOMIC DNA]</scope>
    <source>
        <strain evidence="3">JCM19314</strain>
    </source>
</reference>
<dbReference type="Pfam" id="PF07728">
    <property type="entry name" value="AAA_5"/>
    <property type="match status" value="1"/>
</dbReference>
<protein>
    <recommendedName>
        <fullName evidence="1">ATPase dynein-related AAA domain-containing protein</fullName>
    </recommendedName>
</protein>
<organism evidence="2 3">
    <name type="scientific">Nonlabens ulvanivorans</name>
    <name type="common">Persicivirga ulvanivorans</name>
    <dbReference type="NCBI Taxonomy" id="906888"/>
    <lineage>
        <taxon>Bacteria</taxon>
        <taxon>Pseudomonadati</taxon>
        <taxon>Bacteroidota</taxon>
        <taxon>Flavobacteriia</taxon>
        <taxon>Flavobacteriales</taxon>
        <taxon>Flavobacteriaceae</taxon>
        <taxon>Nonlabens</taxon>
    </lineage>
</organism>
<name>A0A090QEX1_NONUL</name>
<dbReference type="AlphaFoldDB" id="A0A090QEX1"/>
<evidence type="ECO:0000313" key="3">
    <source>
        <dbReference type="Proteomes" id="UP000029226"/>
    </source>
</evidence>
<gene>
    <name evidence="2" type="ORF">JCM19314_1825</name>
</gene>
<accession>A0A090QEX1</accession>
<dbReference type="Gene3D" id="3.40.50.300">
    <property type="entry name" value="P-loop containing nucleotide triphosphate hydrolases"/>
    <property type="match status" value="1"/>
</dbReference>
<evidence type="ECO:0000259" key="1">
    <source>
        <dbReference type="Pfam" id="PF07728"/>
    </source>
</evidence>
<dbReference type="InterPro" id="IPR027417">
    <property type="entry name" value="P-loop_NTPase"/>
</dbReference>
<dbReference type="REBASE" id="98153">
    <property type="entry name" value="Nul19314McrBCP"/>
</dbReference>
<proteinExistence type="predicted"/>
<dbReference type="GO" id="GO:0005524">
    <property type="term" value="F:ATP binding"/>
    <property type="evidence" value="ECO:0007669"/>
    <property type="project" value="InterPro"/>
</dbReference>
<dbReference type="EMBL" id="BBMM01000006">
    <property type="protein sequence ID" value="GAL00788.1"/>
    <property type="molecule type" value="Genomic_DNA"/>
</dbReference>
<dbReference type="SUPFAM" id="SSF52540">
    <property type="entry name" value="P-loop containing nucleoside triphosphate hydrolases"/>
    <property type="match status" value="1"/>
</dbReference>
<dbReference type="Proteomes" id="UP000029226">
    <property type="component" value="Unassembled WGS sequence"/>
</dbReference>
<dbReference type="GO" id="GO:0016887">
    <property type="term" value="F:ATP hydrolysis activity"/>
    <property type="evidence" value="ECO:0007669"/>
    <property type="project" value="InterPro"/>
</dbReference>
<comment type="caution">
    <text evidence="2">The sequence shown here is derived from an EMBL/GenBank/DDBJ whole genome shotgun (WGS) entry which is preliminary data.</text>
</comment>
<evidence type="ECO:0000313" key="2">
    <source>
        <dbReference type="EMBL" id="GAL00788.1"/>
    </source>
</evidence>
<dbReference type="PANTHER" id="PTHR37291">
    <property type="entry name" value="5-METHYLCYTOSINE-SPECIFIC RESTRICTION ENZYME B"/>
    <property type="match status" value="1"/>
</dbReference>
<dbReference type="InterPro" id="IPR052934">
    <property type="entry name" value="Methyl-DNA_Rec/Restrict_Enz"/>
</dbReference>